<dbReference type="EC" id="2.4.99.28" evidence="14"/>
<sequence>MENQSTDNKIEYLKGDKVLWMVIIVISIFSIFPVYSASSNLQYIVNNGTTTSHVLKHMAFVVAGLIIMRGVGIVKYEYIGKLSSFLLGITIILLILTLFTGQTIDGASASRWLKIPGTPISFQPSSFAYLTLIIYLCRYLTKKITRDRLPIENVLYIFGPILLVFILVAKDNGSTALMILMVSIAVLIIGQLNWRYIVGFISTALVAMVLFIIVALNTNLLGGNRVHTWMSRIETFTNSKKSTDVDDEALKAKNYQTMQAKAAIVHGGITGMGPGKSALKQTLPQSVSDFIFAIVVEEYGLIGAIFLISLYLIMIIRIVIIASKMPAFFGSLLVLAIGIMIFVQVAVNIAVAINLIPVTGQPLALISYGGTSMLVTYFQLGIILNVSSRIQIYDEEGMGKKQNIEEINDIA</sequence>
<accession>A0A1H5WF80</accession>
<proteinExistence type="inferred from homology"/>
<feature type="transmembrane region" description="Helical" evidence="16">
    <location>
        <begin position="175"/>
        <end position="192"/>
    </location>
</feature>
<evidence type="ECO:0000256" key="4">
    <source>
        <dbReference type="ARBA" id="ARBA00022692"/>
    </source>
</evidence>
<name>A0A1H5WF80_9FLAO</name>
<dbReference type="OrthoDB" id="9812661at2"/>
<feature type="transmembrane region" description="Helical" evidence="16">
    <location>
        <begin position="365"/>
        <end position="386"/>
    </location>
</feature>
<dbReference type="PANTHER" id="PTHR30474">
    <property type="entry name" value="CELL CYCLE PROTEIN"/>
    <property type="match status" value="1"/>
</dbReference>
<evidence type="ECO:0000256" key="16">
    <source>
        <dbReference type="SAM" id="Phobius"/>
    </source>
</evidence>
<evidence type="ECO:0000256" key="11">
    <source>
        <dbReference type="ARBA" id="ARBA00038053"/>
    </source>
</evidence>
<keyword evidence="2" id="KW-0328">Glycosyltransferase</keyword>
<dbReference type="GO" id="GO:0008360">
    <property type="term" value="P:regulation of cell shape"/>
    <property type="evidence" value="ECO:0007669"/>
    <property type="project" value="UniProtKB-KW"/>
</dbReference>
<dbReference type="RefSeq" id="WP_103913185.1">
    <property type="nucleotide sequence ID" value="NZ_FNUS01000002.1"/>
</dbReference>
<evidence type="ECO:0000256" key="15">
    <source>
        <dbReference type="ARBA" id="ARBA00049902"/>
    </source>
</evidence>
<evidence type="ECO:0000256" key="7">
    <source>
        <dbReference type="ARBA" id="ARBA00022989"/>
    </source>
</evidence>
<dbReference type="GO" id="GO:0032153">
    <property type="term" value="C:cell division site"/>
    <property type="evidence" value="ECO:0007669"/>
    <property type="project" value="TreeGrafter"/>
</dbReference>
<dbReference type="GO" id="GO:0009252">
    <property type="term" value="P:peptidoglycan biosynthetic process"/>
    <property type="evidence" value="ECO:0007669"/>
    <property type="project" value="UniProtKB-KW"/>
</dbReference>
<keyword evidence="17" id="KW-0131">Cell cycle</keyword>
<evidence type="ECO:0000256" key="5">
    <source>
        <dbReference type="ARBA" id="ARBA00022960"/>
    </source>
</evidence>
<feature type="transmembrane region" description="Helical" evidence="16">
    <location>
        <begin position="85"/>
        <end position="104"/>
    </location>
</feature>
<comment type="subcellular location">
    <subcellularLocation>
        <location evidence="1">Membrane</location>
        <topology evidence="1">Multi-pass membrane protein</topology>
    </subcellularLocation>
</comment>
<evidence type="ECO:0000256" key="12">
    <source>
        <dbReference type="ARBA" id="ARBA00041185"/>
    </source>
</evidence>
<comment type="catalytic activity">
    <reaction evidence="15">
        <text>[GlcNAc-(1-&gt;4)-Mur2Ac(oyl-L-Ala-gamma-D-Glu-L-Lys-D-Ala-D-Ala)](n)-di-trans,octa-cis-undecaprenyl diphosphate + beta-D-GlcNAc-(1-&gt;4)-Mur2Ac(oyl-L-Ala-gamma-D-Glu-L-Lys-D-Ala-D-Ala)-di-trans,octa-cis-undecaprenyl diphosphate = [GlcNAc-(1-&gt;4)-Mur2Ac(oyl-L-Ala-gamma-D-Glu-L-Lys-D-Ala-D-Ala)](n+1)-di-trans,octa-cis-undecaprenyl diphosphate + di-trans,octa-cis-undecaprenyl diphosphate + H(+)</text>
        <dbReference type="Rhea" id="RHEA:23708"/>
        <dbReference type="Rhea" id="RHEA-COMP:9602"/>
        <dbReference type="Rhea" id="RHEA-COMP:9603"/>
        <dbReference type="ChEBI" id="CHEBI:15378"/>
        <dbReference type="ChEBI" id="CHEBI:58405"/>
        <dbReference type="ChEBI" id="CHEBI:60033"/>
        <dbReference type="ChEBI" id="CHEBI:78435"/>
        <dbReference type="EC" id="2.4.99.28"/>
    </reaction>
</comment>
<organism evidence="17 18">
    <name type="scientific">Halpernia humi</name>
    <dbReference type="NCBI Taxonomy" id="493375"/>
    <lineage>
        <taxon>Bacteria</taxon>
        <taxon>Pseudomonadati</taxon>
        <taxon>Bacteroidota</taxon>
        <taxon>Flavobacteriia</taxon>
        <taxon>Flavobacteriales</taxon>
        <taxon>Weeksellaceae</taxon>
        <taxon>Chryseobacterium group</taxon>
        <taxon>Halpernia</taxon>
    </lineage>
</organism>
<protein>
    <recommendedName>
        <fullName evidence="12">Probable peptidoglycan glycosyltransferase FtsW</fullName>
        <ecNumber evidence="14">2.4.99.28</ecNumber>
    </recommendedName>
    <alternativeName>
        <fullName evidence="13">Cell division protein FtsW</fullName>
    </alternativeName>
    <alternativeName>
        <fullName evidence="10">Cell wall polymerase</fullName>
    </alternativeName>
    <alternativeName>
        <fullName evidence="9">Peptidoglycan polymerase</fullName>
    </alternativeName>
</protein>
<feature type="transmembrane region" description="Helical" evidence="16">
    <location>
        <begin position="197"/>
        <end position="216"/>
    </location>
</feature>
<evidence type="ECO:0000256" key="3">
    <source>
        <dbReference type="ARBA" id="ARBA00022679"/>
    </source>
</evidence>
<feature type="transmembrane region" description="Helical" evidence="16">
    <location>
        <begin position="124"/>
        <end position="141"/>
    </location>
</feature>
<dbReference type="EMBL" id="FNUS01000002">
    <property type="protein sequence ID" value="SEF98124.1"/>
    <property type="molecule type" value="Genomic_DNA"/>
</dbReference>
<evidence type="ECO:0000256" key="6">
    <source>
        <dbReference type="ARBA" id="ARBA00022984"/>
    </source>
</evidence>
<keyword evidence="17" id="KW-0132">Cell division</keyword>
<keyword evidence="18" id="KW-1185">Reference proteome</keyword>
<evidence type="ECO:0000256" key="9">
    <source>
        <dbReference type="ARBA" id="ARBA00032370"/>
    </source>
</evidence>
<keyword evidence="3" id="KW-0808">Transferase</keyword>
<dbReference type="GO" id="GO:0008955">
    <property type="term" value="F:peptidoglycan glycosyltransferase activity"/>
    <property type="evidence" value="ECO:0007669"/>
    <property type="project" value="UniProtKB-EC"/>
</dbReference>
<feature type="transmembrane region" description="Helical" evidence="16">
    <location>
        <begin position="18"/>
        <end position="38"/>
    </location>
</feature>
<evidence type="ECO:0000256" key="14">
    <source>
        <dbReference type="ARBA" id="ARBA00044770"/>
    </source>
</evidence>
<evidence type="ECO:0000313" key="18">
    <source>
        <dbReference type="Proteomes" id="UP000236738"/>
    </source>
</evidence>
<dbReference type="AlphaFoldDB" id="A0A1H5WF80"/>
<gene>
    <name evidence="17" type="ORF">SAMN05421847_1189</name>
</gene>
<dbReference type="GO" id="GO:0005886">
    <property type="term" value="C:plasma membrane"/>
    <property type="evidence" value="ECO:0007669"/>
    <property type="project" value="TreeGrafter"/>
</dbReference>
<reference evidence="18" key="1">
    <citation type="submission" date="2016-10" db="EMBL/GenBank/DDBJ databases">
        <authorList>
            <person name="Varghese N."/>
            <person name="Submissions S."/>
        </authorList>
    </citation>
    <scope>NUCLEOTIDE SEQUENCE [LARGE SCALE GENOMIC DNA]</scope>
    <source>
        <strain evidence="18">DSM 21580</strain>
    </source>
</reference>
<dbReference type="GO" id="GO:0015648">
    <property type="term" value="F:lipid-linked peptidoglycan transporter activity"/>
    <property type="evidence" value="ECO:0007669"/>
    <property type="project" value="TreeGrafter"/>
</dbReference>
<keyword evidence="5" id="KW-0133">Cell shape</keyword>
<keyword evidence="7 16" id="KW-1133">Transmembrane helix</keyword>
<evidence type="ECO:0000256" key="13">
    <source>
        <dbReference type="ARBA" id="ARBA00041418"/>
    </source>
</evidence>
<feature type="transmembrane region" description="Helical" evidence="16">
    <location>
        <begin position="58"/>
        <end position="78"/>
    </location>
</feature>
<evidence type="ECO:0000313" key="17">
    <source>
        <dbReference type="EMBL" id="SEF98124.1"/>
    </source>
</evidence>
<evidence type="ECO:0000256" key="8">
    <source>
        <dbReference type="ARBA" id="ARBA00023136"/>
    </source>
</evidence>
<evidence type="ECO:0000256" key="2">
    <source>
        <dbReference type="ARBA" id="ARBA00022676"/>
    </source>
</evidence>
<feature type="transmembrane region" description="Helical" evidence="16">
    <location>
        <begin position="153"/>
        <end position="169"/>
    </location>
</feature>
<keyword evidence="6" id="KW-0573">Peptidoglycan synthesis</keyword>
<feature type="transmembrane region" description="Helical" evidence="16">
    <location>
        <begin position="332"/>
        <end position="353"/>
    </location>
</feature>
<feature type="transmembrane region" description="Helical" evidence="16">
    <location>
        <begin position="299"/>
        <end position="320"/>
    </location>
</feature>
<dbReference type="InterPro" id="IPR001182">
    <property type="entry name" value="FtsW/RodA"/>
</dbReference>
<comment type="similarity">
    <text evidence="11">Belongs to the SEDS family. FtsW subfamily.</text>
</comment>
<dbReference type="GO" id="GO:0051301">
    <property type="term" value="P:cell division"/>
    <property type="evidence" value="ECO:0007669"/>
    <property type="project" value="UniProtKB-KW"/>
</dbReference>
<keyword evidence="4 16" id="KW-0812">Transmembrane</keyword>
<keyword evidence="8 16" id="KW-0472">Membrane</keyword>
<dbReference type="Proteomes" id="UP000236738">
    <property type="component" value="Unassembled WGS sequence"/>
</dbReference>
<dbReference type="PANTHER" id="PTHR30474:SF2">
    <property type="entry name" value="PEPTIDOGLYCAN GLYCOSYLTRANSFERASE FTSW-RELATED"/>
    <property type="match status" value="1"/>
</dbReference>
<evidence type="ECO:0000256" key="1">
    <source>
        <dbReference type="ARBA" id="ARBA00004141"/>
    </source>
</evidence>
<evidence type="ECO:0000256" key="10">
    <source>
        <dbReference type="ARBA" id="ARBA00033270"/>
    </source>
</evidence>
<dbReference type="Pfam" id="PF01098">
    <property type="entry name" value="FTSW_RODA_SPOVE"/>
    <property type="match status" value="1"/>
</dbReference>